<dbReference type="InterPro" id="IPR004358">
    <property type="entry name" value="Sig_transdc_His_kin-like_C"/>
</dbReference>
<dbReference type="Gene3D" id="1.10.287.130">
    <property type="match status" value="1"/>
</dbReference>
<dbReference type="SUPFAM" id="SSF52172">
    <property type="entry name" value="CheY-like"/>
    <property type="match status" value="1"/>
</dbReference>
<dbReference type="PRINTS" id="PR00344">
    <property type="entry name" value="BCTRLSENSOR"/>
</dbReference>
<feature type="domain" description="PAS" evidence="11">
    <location>
        <begin position="244"/>
        <end position="316"/>
    </location>
</feature>
<dbReference type="InterPro" id="IPR003661">
    <property type="entry name" value="HisK_dim/P_dom"/>
</dbReference>
<dbReference type="RefSeq" id="WP_193780416.1">
    <property type="nucleotide sequence ID" value="NZ_JADDOJ010000033.1"/>
</dbReference>
<keyword evidence="4 7" id="KW-0597">Phosphoprotein</keyword>
<comment type="catalytic activity">
    <reaction evidence="1">
        <text>ATP + protein L-histidine = ADP + protein N-phospho-L-histidine.</text>
        <dbReference type="EC" id="2.7.13.3"/>
    </reaction>
</comment>
<dbReference type="Pfam" id="PF00072">
    <property type="entry name" value="Response_reg"/>
    <property type="match status" value="1"/>
</dbReference>
<dbReference type="SMART" id="SM00448">
    <property type="entry name" value="REC"/>
    <property type="match status" value="1"/>
</dbReference>
<dbReference type="CDD" id="cd00130">
    <property type="entry name" value="PAS"/>
    <property type="match status" value="1"/>
</dbReference>
<feature type="domain" description="PAC" evidence="12">
    <location>
        <begin position="319"/>
        <end position="371"/>
    </location>
</feature>
<feature type="domain" description="Response regulatory" evidence="10">
    <location>
        <begin position="622"/>
        <end position="738"/>
    </location>
</feature>
<evidence type="ECO:0000256" key="4">
    <source>
        <dbReference type="ARBA" id="ARBA00022553"/>
    </source>
</evidence>
<dbReference type="PROSITE" id="PS50109">
    <property type="entry name" value="HIS_KIN"/>
    <property type="match status" value="1"/>
</dbReference>
<dbReference type="CDD" id="cd06225">
    <property type="entry name" value="HAMP"/>
    <property type="match status" value="1"/>
</dbReference>
<evidence type="ECO:0000259" key="9">
    <source>
        <dbReference type="PROSITE" id="PS50109"/>
    </source>
</evidence>
<dbReference type="PANTHER" id="PTHR43047">
    <property type="entry name" value="TWO-COMPONENT HISTIDINE PROTEIN KINASE"/>
    <property type="match status" value="1"/>
</dbReference>
<dbReference type="PROSITE" id="PS50113">
    <property type="entry name" value="PAC"/>
    <property type="match status" value="1"/>
</dbReference>
<evidence type="ECO:0000313" key="15">
    <source>
        <dbReference type="Proteomes" id="UP000715965"/>
    </source>
</evidence>
<dbReference type="Pfam" id="PF17152">
    <property type="entry name" value="CHASE8"/>
    <property type="match status" value="1"/>
</dbReference>
<gene>
    <name evidence="14" type="ORF">IM725_09870</name>
</gene>
<keyword evidence="8" id="KW-1133">Transmembrane helix</keyword>
<dbReference type="PANTHER" id="PTHR43047:SF72">
    <property type="entry name" value="OSMOSENSING HISTIDINE PROTEIN KINASE SLN1"/>
    <property type="match status" value="1"/>
</dbReference>
<name>A0ABR9SF07_9BURK</name>
<dbReference type="PROSITE" id="PS50110">
    <property type="entry name" value="RESPONSE_REGULATORY"/>
    <property type="match status" value="1"/>
</dbReference>
<keyword evidence="8" id="KW-0812">Transmembrane</keyword>
<reference evidence="14 15" key="1">
    <citation type="submission" date="2020-10" db="EMBL/GenBank/DDBJ databases">
        <title>Draft genome of Ramlibacter aquaticus LMG 30558.</title>
        <authorList>
            <person name="Props R."/>
        </authorList>
    </citation>
    <scope>NUCLEOTIDE SEQUENCE [LARGE SCALE GENOMIC DNA]</scope>
    <source>
        <strain evidence="14 15">LMG 30558</strain>
    </source>
</reference>
<keyword evidence="8" id="KW-0472">Membrane</keyword>
<dbReference type="SMART" id="SM00387">
    <property type="entry name" value="HATPase_c"/>
    <property type="match status" value="1"/>
</dbReference>
<dbReference type="SUPFAM" id="SSF55874">
    <property type="entry name" value="ATPase domain of HSP90 chaperone/DNA topoisomerase II/histidine kinase"/>
    <property type="match status" value="1"/>
</dbReference>
<dbReference type="Gene3D" id="3.30.565.10">
    <property type="entry name" value="Histidine kinase-like ATPase, C-terminal domain"/>
    <property type="match status" value="1"/>
</dbReference>
<evidence type="ECO:0000256" key="6">
    <source>
        <dbReference type="ARBA" id="ARBA00022777"/>
    </source>
</evidence>
<dbReference type="Gene3D" id="6.10.340.10">
    <property type="match status" value="1"/>
</dbReference>
<organism evidence="14 15">
    <name type="scientific">Ramlibacter aquaticus</name>
    <dbReference type="NCBI Taxonomy" id="2780094"/>
    <lineage>
        <taxon>Bacteria</taxon>
        <taxon>Pseudomonadati</taxon>
        <taxon>Pseudomonadota</taxon>
        <taxon>Betaproteobacteria</taxon>
        <taxon>Burkholderiales</taxon>
        <taxon>Comamonadaceae</taxon>
        <taxon>Ramlibacter</taxon>
    </lineage>
</organism>
<dbReference type="SUPFAM" id="SSF55785">
    <property type="entry name" value="PYP-like sensor domain (PAS domain)"/>
    <property type="match status" value="1"/>
</dbReference>
<feature type="transmembrane region" description="Helical" evidence="8">
    <location>
        <begin position="155"/>
        <end position="174"/>
    </location>
</feature>
<dbReference type="SMART" id="SM00086">
    <property type="entry name" value="PAC"/>
    <property type="match status" value="1"/>
</dbReference>
<dbReference type="Gene3D" id="3.40.50.2300">
    <property type="match status" value="1"/>
</dbReference>
<dbReference type="SUPFAM" id="SSF47384">
    <property type="entry name" value="Homodimeric domain of signal transducing histidine kinase"/>
    <property type="match status" value="1"/>
</dbReference>
<evidence type="ECO:0000256" key="2">
    <source>
        <dbReference type="ARBA" id="ARBA00004370"/>
    </source>
</evidence>
<keyword evidence="6" id="KW-0418">Kinase</keyword>
<evidence type="ECO:0000259" key="13">
    <source>
        <dbReference type="PROSITE" id="PS50885"/>
    </source>
</evidence>
<evidence type="ECO:0000259" key="12">
    <source>
        <dbReference type="PROSITE" id="PS50113"/>
    </source>
</evidence>
<evidence type="ECO:0000256" key="8">
    <source>
        <dbReference type="SAM" id="Phobius"/>
    </source>
</evidence>
<evidence type="ECO:0000256" key="7">
    <source>
        <dbReference type="PROSITE-ProRule" id="PRU00169"/>
    </source>
</evidence>
<dbReference type="InterPro" id="IPR013655">
    <property type="entry name" value="PAS_fold_3"/>
</dbReference>
<accession>A0ABR9SF07</accession>
<dbReference type="CDD" id="cd00082">
    <property type="entry name" value="HisKA"/>
    <property type="match status" value="1"/>
</dbReference>
<sequence length="749" mass="81000">MSNARSSIGRKLNRILALTTVIALLIAGAAIGALELRSRIHSIEDDLIAQADVLALSNLAALEFDDRRAAGENLSVLRAKPDVLVAAVYDARGQLFASYVSSAVELLPPPRAAPAPVQIDGEFVRVWRPIVSRSGRAGSLYLQAQHRLVPRAFEYAGILLVILGGSLAAALLIAHRMQRVITGPVLSMNAVARRVSAERNFDLRVSRTSDDEIGDLADTLNAMLDELGARSRSLESAVAALRASDERYQLVVRGSSAGLWDWDMATDTMFFAPRLRTLLGYSEQEFPDRADSLRGVMHDDDRPAIRAALDQHLADGLPFTVECRLRVKSGEWRWFQLTGMSERDAQGRAVRMAGSVIDVTERKRVEQALQESNRAKDEFIATLAHELRNPLAPLRTGLEILNRSGSVSPAAERVRQTMQRQLAHMVRLIDDLLDISRISSGKIHLSPSRVHLSDAVASAVEISRPIIDERGHRLEIELPPREIEMMADGTRVAQALGNLLHNAAKYTPEGGRIRLSARQEAAWAVIEIEDSGVGIPADMLEGVFSLFTQVGRTLHSAQGGLGIGLYLVRSLVELHGGSVVAASPGVGQGSTFTVRLPCLPQTAEAAPASDGAGPVLSHADLRVLVADDNVDAAETLATLLEMTGCTTRRVHDGNSVLPAAREFVPDLVLLDIGLPDIPGYEVARRLRGDPVVGGVHLVAVTGWGTEGDRRRTADAGFDEHLTKPVEFAAVESILLRARRRGEPGAARPA</sequence>
<evidence type="ECO:0000256" key="5">
    <source>
        <dbReference type="ARBA" id="ARBA00022679"/>
    </source>
</evidence>
<dbReference type="InterPro" id="IPR001610">
    <property type="entry name" value="PAC"/>
</dbReference>
<dbReference type="EC" id="2.7.13.3" evidence="3"/>
<dbReference type="Gene3D" id="3.30.450.20">
    <property type="entry name" value="PAS domain"/>
    <property type="match status" value="1"/>
</dbReference>
<dbReference type="InterPro" id="IPR033417">
    <property type="entry name" value="CHASE8"/>
</dbReference>
<evidence type="ECO:0000256" key="1">
    <source>
        <dbReference type="ARBA" id="ARBA00000085"/>
    </source>
</evidence>
<dbReference type="EMBL" id="JADDOJ010000033">
    <property type="protein sequence ID" value="MBE7940876.1"/>
    <property type="molecule type" value="Genomic_DNA"/>
</dbReference>
<keyword evidence="5" id="KW-0808">Transferase</keyword>
<dbReference type="InterPro" id="IPR036097">
    <property type="entry name" value="HisK_dim/P_sf"/>
</dbReference>
<dbReference type="Pfam" id="PF02518">
    <property type="entry name" value="HATPase_c"/>
    <property type="match status" value="1"/>
</dbReference>
<protein>
    <recommendedName>
        <fullName evidence="3">histidine kinase</fullName>
        <ecNumber evidence="3">2.7.13.3</ecNumber>
    </recommendedName>
</protein>
<dbReference type="Pfam" id="PF08447">
    <property type="entry name" value="PAS_3"/>
    <property type="match status" value="1"/>
</dbReference>
<evidence type="ECO:0000313" key="14">
    <source>
        <dbReference type="EMBL" id="MBE7940876.1"/>
    </source>
</evidence>
<evidence type="ECO:0000259" key="11">
    <source>
        <dbReference type="PROSITE" id="PS50112"/>
    </source>
</evidence>
<dbReference type="InterPro" id="IPR000700">
    <property type="entry name" value="PAS-assoc_C"/>
</dbReference>
<evidence type="ECO:0000256" key="3">
    <source>
        <dbReference type="ARBA" id="ARBA00012438"/>
    </source>
</evidence>
<evidence type="ECO:0000259" key="10">
    <source>
        <dbReference type="PROSITE" id="PS50110"/>
    </source>
</evidence>
<dbReference type="InterPro" id="IPR001789">
    <property type="entry name" value="Sig_transdc_resp-reg_receiver"/>
</dbReference>
<feature type="modified residue" description="4-aspartylphosphate" evidence="7">
    <location>
        <position position="671"/>
    </location>
</feature>
<proteinExistence type="predicted"/>
<keyword evidence="15" id="KW-1185">Reference proteome</keyword>
<dbReference type="InterPro" id="IPR000014">
    <property type="entry name" value="PAS"/>
</dbReference>
<comment type="caution">
    <text evidence="14">The sequence shown here is derived from an EMBL/GenBank/DDBJ whole genome shotgun (WGS) entry which is preliminary data.</text>
</comment>
<dbReference type="InterPro" id="IPR011006">
    <property type="entry name" value="CheY-like_superfamily"/>
</dbReference>
<feature type="domain" description="HAMP" evidence="13">
    <location>
        <begin position="179"/>
        <end position="232"/>
    </location>
</feature>
<dbReference type="PROSITE" id="PS50885">
    <property type="entry name" value="HAMP"/>
    <property type="match status" value="1"/>
</dbReference>
<dbReference type="CDD" id="cd17580">
    <property type="entry name" value="REC_2_DhkD-like"/>
    <property type="match status" value="1"/>
</dbReference>
<dbReference type="CDD" id="cd00075">
    <property type="entry name" value="HATPase"/>
    <property type="match status" value="1"/>
</dbReference>
<comment type="subcellular location">
    <subcellularLocation>
        <location evidence="2">Membrane</location>
    </subcellularLocation>
</comment>
<dbReference type="Proteomes" id="UP000715965">
    <property type="component" value="Unassembled WGS sequence"/>
</dbReference>
<dbReference type="SMART" id="SM00091">
    <property type="entry name" value="PAS"/>
    <property type="match status" value="1"/>
</dbReference>
<dbReference type="InterPro" id="IPR003594">
    <property type="entry name" value="HATPase_dom"/>
</dbReference>
<dbReference type="InterPro" id="IPR036890">
    <property type="entry name" value="HATPase_C_sf"/>
</dbReference>
<dbReference type="NCBIfam" id="TIGR00229">
    <property type="entry name" value="sensory_box"/>
    <property type="match status" value="1"/>
</dbReference>
<dbReference type="InterPro" id="IPR003660">
    <property type="entry name" value="HAMP_dom"/>
</dbReference>
<dbReference type="Pfam" id="PF00512">
    <property type="entry name" value="HisKA"/>
    <property type="match status" value="1"/>
</dbReference>
<dbReference type="SMART" id="SM00388">
    <property type="entry name" value="HisKA"/>
    <property type="match status" value="1"/>
</dbReference>
<dbReference type="SUPFAM" id="SSF158472">
    <property type="entry name" value="HAMP domain-like"/>
    <property type="match status" value="1"/>
</dbReference>
<dbReference type="PROSITE" id="PS50112">
    <property type="entry name" value="PAS"/>
    <property type="match status" value="1"/>
</dbReference>
<dbReference type="InterPro" id="IPR035965">
    <property type="entry name" value="PAS-like_dom_sf"/>
</dbReference>
<dbReference type="Pfam" id="PF00672">
    <property type="entry name" value="HAMP"/>
    <property type="match status" value="1"/>
</dbReference>
<dbReference type="SMART" id="SM00304">
    <property type="entry name" value="HAMP"/>
    <property type="match status" value="1"/>
</dbReference>
<feature type="domain" description="Histidine kinase" evidence="9">
    <location>
        <begin position="382"/>
        <end position="600"/>
    </location>
</feature>
<dbReference type="InterPro" id="IPR005467">
    <property type="entry name" value="His_kinase_dom"/>
</dbReference>